<proteinExistence type="inferred from homology"/>
<dbReference type="SFLD" id="SFLDS00029">
    <property type="entry name" value="Radical_SAM"/>
    <property type="match status" value="1"/>
</dbReference>
<comment type="cofactor">
    <cofactor evidence="1">
        <name>[4Fe-4S] cluster</name>
        <dbReference type="ChEBI" id="CHEBI:49883"/>
    </cofactor>
</comment>
<protein>
    <submittedName>
        <fullName evidence="10">Glycyl-radical enzyme activating protein</fullName>
    </submittedName>
</protein>
<dbReference type="Proteomes" id="UP001179600">
    <property type="component" value="Chromosome"/>
</dbReference>
<feature type="domain" description="Radical SAM core" evidence="9">
    <location>
        <begin position="15"/>
        <end position="258"/>
    </location>
</feature>
<evidence type="ECO:0000256" key="3">
    <source>
        <dbReference type="ARBA" id="ARBA00022485"/>
    </source>
</evidence>
<accession>A0AAE9XQC5</accession>
<dbReference type="PANTHER" id="PTHR30352:SF4">
    <property type="entry name" value="PYRUVATE FORMATE-LYASE 2-ACTIVATING ENZYME"/>
    <property type="match status" value="1"/>
</dbReference>
<keyword evidence="6" id="KW-0560">Oxidoreductase</keyword>
<dbReference type="PROSITE" id="PS01087">
    <property type="entry name" value="RADICAL_ACTIVATING"/>
    <property type="match status" value="1"/>
</dbReference>
<dbReference type="GO" id="GO:0051539">
    <property type="term" value="F:4 iron, 4 sulfur cluster binding"/>
    <property type="evidence" value="ECO:0007669"/>
    <property type="project" value="UniProtKB-KW"/>
</dbReference>
<keyword evidence="7" id="KW-0408">Iron</keyword>
<evidence type="ECO:0000313" key="11">
    <source>
        <dbReference type="Proteomes" id="UP001179600"/>
    </source>
</evidence>
<dbReference type="InterPro" id="IPR001989">
    <property type="entry name" value="Radical_activat_CS"/>
</dbReference>
<keyword evidence="3" id="KW-0004">4Fe-4S</keyword>
<dbReference type="GO" id="GO:0046872">
    <property type="term" value="F:metal ion binding"/>
    <property type="evidence" value="ECO:0007669"/>
    <property type="project" value="UniProtKB-KW"/>
</dbReference>
<keyword evidence="5" id="KW-0479">Metal-binding</keyword>
<dbReference type="EMBL" id="CP116507">
    <property type="protein sequence ID" value="WCG23579.1"/>
    <property type="molecule type" value="Genomic_DNA"/>
</dbReference>
<keyword evidence="4" id="KW-0949">S-adenosyl-L-methionine</keyword>
<dbReference type="CDD" id="cd01335">
    <property type="entry name" value="Radical_SAM"/>
    <property type="match status" value="1"/>
</dbReference>
<sequence>MKTPIVFNIQKFSIHDGPGIRTTIFFKGCPLRCAWCHNPESQRYQIETMTKKNNKQETVGREYTVRELVKEAQKDQLFYEQSGGGVTLSGGEVMTQNIDFIEELVKELHRVGISVAIDTCGVAPFKNYERILPYVDLFLYDLKFIHSDLHAKYTGRPNDLVLNNLVRLNEHHANISLRLILLEGINADDTTLLETIEWLKQEKINLYSVHLLPYHEFGKDKYAGLQREWHKFTPPSEERLAAIQELLSTHYSPVYIGG</sequence>
<dbReference type="RefSeq" id="WP_248852696.1">
    <property type="nucleotide sequence ID" value="NZ_CP097044.1"/>
</dbReference>
<dbReference type="Gene3D" id="3.20.20.70">
    <property type="entry name" value="Aldolase class I"/>
    <property type="match status" value="1"/>
</dbReference>
<name>A0AAE9XQC5_9ENTE</name>
<evidence type="ECO:0000259" key="9">
    <source>
        <dbReference type="PROSITE" id="PS51918"/>
    </source>
</evidence>
<dbReference type="SFLD" id="SFLDG01066">
    <property type="entry name" value="organic_radical-activating_enz"/>
    <property type="match status" value="1"/>
</dbReference>
<evidence type="ECO:0000256" key="8">
    <source>
        <dbReference type="ARBA" id="ARBA00023014"/>
    </source>
</evidence>
<keyword evidence="8" id="KW-0411">Iron-sulfur</keyword>
<evidence type="ECO:0000313" key="10">
    <source>
        <dbReference type="EMBL" id="WCG23579.1"/>
    </source>
</evidence>
<dbReference type="InterPro" id="IPR007197">
    <property type="entry name" value="rSAM"/>
</dbReference>
<dbReference type="GO" id="GO:0016491">
    <property type="term" value="F:oxidoreductase activity"/>
    <property type="evidence" value="ECO:0007669"/>
    <property type="project" value="UniProtKB-KW"/>
</dbReference>
<evidence type="ECO:0000256" key="6">
    <source>
        <dbReference type="ARBA" id="ARBA00023002"/>
    </source>
</evidence>
<dbReference type="AlphaFoldDB" id="A0AAE9XQC5"/>
<dbReference type="InterPro" id="IPR013785">
    <property type="entry name" value="Aldolase_TIM"/>
</dbReference>
<evidence type="ECO:0000256" key="5">
    <source>
        <dbReference type="ARBA" id="ARBA00022723"/>
    </source>
</evidence>
<dbReference type="PIRSF" id="PIRSF000371">
    <property type="entry name" value="PFL_act_enz"/>
    <property type="match status" value="1"/>
</dbReference>
<dbReference type="PANTHER" id="PTHR30352">
    <property type="entry name" value="PYRUVATE FORMATE-LYASE-ACTIVATING ENZYME"/>
    <property type="match status" value="1"/>
</dbReference>
<dbReference type="SUPFAM" id="SSF102114">
    <property type="entry name" value="Radical SAM enzymes"/>
    <property type="match status" value="1"/>
</dbReference>
<comment type="similarity">
    <text evidence="2">Belongs to the organic radical-activating enzymes family.</text>
</comment>
<dbReference type="InterPro" id="IPR012839">
    <property type="entry name" value="Organic_radical_activase"/>
</dbReference>
<evidence type="ECO:0000256" key="7">
    <source>
        <dbReference type="ARBA" id="ARBA00023004"/>
    </source>
</evidence>
<reference evidence="10" key="1">
    <citation type="submission" date="2023-01" db="EMBL/GenBank/DDBJ databases">
        <title>Oxazolidinone resistance genes in florfenicol resistant enterococci from beef cattle and veal calves at slaughter.</title>
        <authorList>
            <person name="Biggel M."/>
        </authorList>
    </citation>
    <scope>NUCLEOTIDE SEQUENCE</scope>
    <source>
        <strain evidence="10">K204-1</strain>
    </source>
</reference>
<organism evidence="10 11">
    <name type="scientific">Vagococcus lutrae</name>
    <dbReference type="NCBI Taxonomy" id="81947"/>
    <lineage>
        <taxon>Bacteria</taxon>
        <taxon>Bacillati</taxon>
        <taxon>Bacillota</taxon>
        <taxon>Bacilli</taxon>
        <taxon>Lactobacillales</taxon>
        <taxon>Enterococcaceae</taxon>
        <taxon>Vagococcus</taxon>
    </lineage>
</organism>
<dbReference type="InterPro" id="IPR034457">
    <property type="entry name" value="Organic_radical-activating"/>
</dbReference>
<dbReference type="PROSITE" id="PS51918">
    <property type="entry name" value="RADICAL_SAM"/>
    <property type="match status" value="1"/>
</dbReference>
<dbReference type="InterPro" id="IPR058240">
    <property type="entry name" value="rSAM_sf"/>
</dbReference>
<evidence type="ECO:0000256" key="4">
    <source>
        <dbReference type="ARBA" id="ARBA00022691"/>
    </source>
</evidence>
<evidence type="ECO:0000256" key="1">
    <source>
        <dbReference type="ARBA" id="ARBA00001966"/>
    </source>
</evidence>
<evidence type="ECO:0000256" key="2">
    <source>
        <dbReference type="ARBA" id="ARBA00009777"/>
    </source>
</evidence>
<dbReference type="NCBIfam" id="TIGR02494">
    <property type="entry name" value="PFLE_PFLC"/>
    <property type="match status" value="1"/>
</dbReference>
<dbReference type="Pfam" id="PF04055">
    <property type="entry name" value="Radical_SAM"/>
    <property type="match status" value="1"/>
</dbReference>
<gene>
    <name evidence="10" type="ORF">PML95_04970</name>
</gene>